<dbReference type="SMART" id="SM00516">
    <property type="entry name" value="SEC14"/>
    <property type="match status" value="1"/>
</dbReference>
<dbReference type="PANTHER" id="PTHR10174:SF222">
    <property type="entry name" value="GH10083P-RELATED"/>
    <property type="match status" value="1"/>
</dbReference>
<dbReference type="AlphaFoldDB" id="A0A7R8Z0S4"/>
<name>A0A7R8Z0S4_HERIL</name>
<dbReference type="GO" id="GO:0016020">
    <property type="term" value="C:membrane"/>
    <property type="evidence" value="ECO:0007669"/>
    <property type="project" value="TreeGrafter"/>
</dbReference>
<dbReference type="CDD" id="cd00170">
    <property type="entry name" value="SEC14"/>
    <property type="match status" value="1"/>
</dbReference>
<dbReference type="InParanoid" id="A0A7R8Z0S4"/>
<accession>A0A7R8Z0S4</accession>
<dbReference type="PROSITE" id="PS50191">
    <property type="entry name" value="CRAL_TRIO"/>
    <property type="match status" value="1"/>
</dbReference>
<protein>
    <recommendedName>
        <fullName evidence="1">CRAL-TRIO domain-containing protein</fullName>
    </recommendedName>
</protein>
<dbReference type="Gene3D" id="3.40.525.10">
    <property type="entry name" value="CRAL-TRIO lipid binding domain"/>
    <property type="match status" value="1"/>
</dbReference>
<dbReference type="InterPro" id="IPR036865">
    <property type="entry name" value="CRAL-TRIO_dom_sf"/>
</dbReference>
<feature type="domain" description="CRAL-TRIO" evidence="1">
    <location>
        <begin position="4"/>
        <end position="162"/>
    </location>
</feature>
<reference evidence="2 3" key="1">
    <citation type="submission" date="2020-11" db="EMBL/GenBank/DDBJ databases">
        <authorList>
            <person name="Wallbank WR R."/>
            <person name="Pardo Diaz C."/>
            <person name="Kozak K."/>
            <person name="Martin S."/>
            <person name="Jiggins C."/>
            <person name="Moest M."/>
            <person name="Warren A I."/>
            <person name="Generalovic N T."/>
            <person name="Byers J.R.P. K."/>
            <person name="Montejo-Kovacevich G."/>
            <person name="Yen C E."/>
        </authorList>
    </citation>
    <scope>NUCLEOTIDE SEQUENCE [LARGE SCALE GENOMIC DNA]</scope>
</reference>
<evidence type="ECO:0000259" key="1">
    <source>
        <dbReference type="PROSITE" id="PS50191"/>
    </source>
</evidence>
<dbReference type="PANTHER" id="PTHR10174">
    <property type="entry name" value="ALPHA-TOCOPHEROL TRANSFER PROTEIN-RELATED"/>
    <property type="match status" value="1"/>
</dbReference>
<dbReference type="GO" id="GO:1902936">
    <property type="term" value="F:phosphatidylinositol bisphosphate binding"/>
    <property type="evidence" value="ECO:0007669"/>
    <property type="project" value="TreeGrafter"/>
</dbReference>
<dbReference type="SUPFAM" id="SSF52087">
    <property type="entry name" value="CRAL/TRIO domain"/>
    <property type="match status" value="1"/>
</dbReference>
<proteinExistence type="predicted"/>
<evidence type="ECO:0000313" key="3">
    <source>
        <dbReference type="Proteomes" id="UP000594454"/>
    </source>
</evidence>
<dbReference type="OrthoDB" id="1434354at2759"/>
<dbReference type="Pfam" id="PF00650">
    <property type="entry name" value="CRAL_TRIO"/>
    <property type="match status" value="1"/>
</dbReference>
<evidence type="ECO:0000313" key="2">
    <source>
        <dbReference type="EMBL" id="CAD7092749.1"/>
    </source>
</evidence>
<dbReference type="Proteomes" id="UP000594454">
    <property type="component" value="Chromosome 6"/>
</dbReference>
<dbReference type="EMBL" id="LR899014">
    <property type="protein sequence ID" value="CAD7092749.1"/>
    <property type="molecule type" value="Genomic_DNA"/>
</dbReference>
<dbReference type="InterPro" id="IPR001251">
    <property type="entry name" value="CRAL-TRIO_dom"/>
</dbReference>
<organism evidence="2 3">
    <name type="scientific">Hermetia illucens</name>
    <name type="common">Black soldier fly</name>
    <dbReference type="NCBI Taxonomy" id="343691"/>
    <lineage>
        <taxon>Eukaryota</taxon>
        <taxon>Metazoa</taxon>
        <taxon>Ecdysozoa</taxon>
        <taxon>Arthropoda</taxon>
        <taxon>Hexapoda</taxon>
        <taxon>Insecta</taxon>
        <taxon>Pterygota</taxon>
        <taxon>Neoptera</taxon>
        <taxon>Endopterygota</taxon>
        <taxon>Diptera</taxon>
        <taxon>Brachycera</taxon>
        <taxon>Stratiomyomorpha</taxon>
        <taxon>Stratiomyidae</taxon>
        <taxon>Hermetiinae</taxon>
        <taxon>Hermetia</taxon>
    </lineage>
</organism>
<gene>
    <name evidence="2" type="ORF">HERILL_LOCUS15086</name>
</gene>
<sequence>MLEEIQFVFDMTHMVALPFKTPEGYNILVYRLSDSDPSKMHFGNAVKAFCMFNDVRISEDVITEGYVVVFDMKGLRFGHLARVQFGPLRMFMQYIQEAHPVRLKRIYVVHTSFFINQIMTLVKPLIRHELLSLLKFTSSGPADVLPAELLPVDYGGPLERLEKMHKKQRRMLETKYRQWLIDSARLKEIPKEERGKTATTTKVSNTIGASNKLEFD</sequence>
<keyword evidence="3" id="KW-1185">Reference proteome</keyword>